<dbReference type="SUPFAM" id="SSF46689">
    <property type="entry name" value="Homeodomain-like"/>
    <property type="match status" value="1"/>
</dbReference>
<gene>
    <name evidence="4" type="ORF">MD483_20235</name>
</gene>
<dbReference type="PROSITE" id="PS01124">
    <property type="entry name" value="HTH_ARAC_FAMILY_2"/>
    <property type="match status" value="1"/>
</dbReference>
<accession>A0A9X3HU10</accession>
<keyword evidence="5" id="KW-1185">Reference proteome</keyword>
<protein>
    <submittedName>
        <fullName evidence="4">Helix-turn-helix domain-containing protein</fullName>
    </submittedName>
</protein>
<evidence type="ECO:0000313" key="5">
    <source>
        <dbReference type="Proteomes" id="UP001155586"/>
    </source>
</evidence>
<evidence type="ECO:0000256" key="2">
    <source>
        <dbReference type="ARBA" id="ARBA00023163"/>
    </source>
</evidence>
<reference evidence="4" key="1">
    <citation type="submission" date="2022-02" db="EMBL/GenBank/DDBJ databases">
        <title>Vibrio sp. nov., a new bacterium isolated from Bohai sea, China.</title>
        <authorList>
            <person name="Yuan Y."/>
        </authorList>
    </citation>
    <scope>NUCLEOTIDE SEQUENCE</scope>
    <source>
        <strain evidence="4">DBSS07</strain>
    </source>
</reference>
<feature type="domain" description="HTH araC/xylS-type" evidence="3">
    <location>
        <begin position="222"/>
        <end position="319"/>
    </location>
</feature>
<keyword evidence="1" id="KW-0805">Transcription regulation</keyword>
<evidence type="ECO:0000259" key="3">
    <source>
        <dbReference type="PROSITE" id="PS01124"/>
    </source>
</evidence>
<dbReference type="InterPro" id="IPR009057">
    <property type="entry name" value="Homeodomain-like_sf"/>
</dbReference>
<dbReference type="EMBL" id="JAKRRX010000185">
    <property type="protein sequence ID" value="MCW8336144.1"/>
    <property type="molecule type" value="Genomic_DNA"/>
</dbReference>
<evidence type="ECO:0000256" key="1">
    <source>
        <dbReference type="ARBA" id="ARBA00023015"/>
    </source>
</evidence>
<organism evidence="4 5">
    <name type="scientific">Vibrio paucivorans</name>
    <dbReference type="NCBI Taxonomy" id="2829489"/>
    <lineage>
        <taxon>Bacteria</taxon>
        <taxon>Pseudomonadati</taxon>
        <taxon>Pseudomonadota</taxon>
        <taxon>Gammaproteobacteria</taxon>
        <taxon>Vibrionales</taxon>
        <taxon>Vibrionaceae</taxon>
        <taxon>Vibrio</taxon>
    </lineage>
</organism>
<dbReference type="Pfam" id="PF12833">
    <property type="entry name" value="HTH_18"/>
    <property type="match status" value="1"/>
</dbReference>
<dbReference type="GO" id="GO:0003700">
    <property type="term" value="F:DNA-binding transcription factor activity"/>
    <property type="evidence" value="ECO:0007669"/>
    <property type="project" value="InterPro"/>
</dbReference>
<sequence length="327" mass="37343">MIPLIHTMYLDGFINALEGNAERKSQLYRDAMCPFPQKEETRLVSYASFESLLRNAAEQYGNEKLVEAIQSSIQNDILPVLTRGLVNSTSLFQWNVAQVIHNAEPYLSGFWLGAMKHYGKPIMVVEPVDQSSVKFVFAEVYFSIFSLELFRLLLNGNSIKSSLYLKVDELSDIHHYLAKLYQQQCVLCFAQPYTGIELLPTECHSHIQLFAVRTHGVETFSESLKSALGPIFDEHDISLDIASDVTSIPRRTIQRRLEKEGLSFLKIKESLVIDKAQSLKTMGKNITQIATELHFSSVGHFCRFVRRRFNLTPTQLFEELERTRKAA</sequence>
<proteinExistence type="predicted"/>
<dbReference type="Proteomes" id="UP001155586">
    <property type="component" value="Unassembled WGS sequence"/>
</dbReference>
<name>A0A9X3HU10_9VIBR</name>
<dbReference type="AlphaFoldDB" id="A0A9X3HU10"/>
<dbReference type="InterPro" id="IPR018060">
    <property type="entry name" value="HTH_AraC"/>
</dbReference>
<dbReference type="Gene3D" id="1.10.10.60">
    <property type="entry name" value="Homeodomain-like"/>
    <property type="match status" value="1"/>
</dbReference>
<dbReference type="RefSeq" id="WP_265689206.1">
    <property type="nucleotide sequence ID" value="NZ_JAKRRX010000185.1"/>
</dbReference>
<comment type="caution">
    <text evidence="4">The sequence shown here is derived from an EMBL/GenBank/DDBJ whole genome shotgun (WGS) entry which is preliminary data.</text>
</comment>
<evidence type="ECO:0000313" key="4">
    <source>
        <dbReference type="EMBL" id="MCW8336144.1"/>
    </source>
</evidence>
<keyword evidence="2" id="KW-0804">Transcription</keyword>
<dbReference type="SMART" id="SM00342">
    <property type="entry name" value="HTH_ARAC"/>
    <property type="match status" value="1"/>
</dbReference>
<dbReference type="GO" id="GO:0043565">
    <property type="term" value="F:sequence-specific DNA binding"/>
    <property type="evidence" value="ECO:0007669"/>
    <property type="project" value="InterPro"/>
</dbReference>